<accession>H8H3X0</accession>
<protein>
    <submittedName>
        <fullName evidence="2">Uncharacterized protein</fullName>
    </submittedName>
</protein>
<dbReference type="HOGENOM" id="CLU_1913611_0_0_0"/>
<keyword evidence="1" id="KW-0472">Membrane</keyword>
<dbReference type="AlphaFoldDB" id="H8H3X0"/>
<evidence type="ECO:0000256" key="1">
    <source>
        <dbReference type="SAM" id="Phobius"/>
    </source>
</evidence>
<feature type="transmembrane region" description="Helical" evidence="1">
    <location>
        <begin position="90"/>
        <end position="110"/>
    </location>
</feature>
<keyword evidence="3" id="KW-1185">Reference proteome</keyword>
<evidence type="ECO:0000313" key="3">
    <source>
        <dbReference type="Proteomes" id="UP000007575"/>
    </source>
</evidence>
<feature type="transmembrane region" description="Helical" evidence="1">
    <location>
        <begin position="65"/>
        <end position="84"/>
    </location>
</feature>
<dbReference type="Proteomes" id="UP000007575">
    <property type="component" value="Plasmid P5"/>
</dbReference>
<gene>
    <name evidence="2" type="ordered locus">DGo_PE0073</name>
</gene>
<evidence type="ECO:0000313" key="2">
    <source>
        <dbReference type="EMBL" id="AFD28217.1"/>
    </source>
</evidence>
<keyword evidence="2" id="KW-0614">Plasmid</keyword>
<dbReference type="EMBL" id="CP002196">
    <property type="protein sequence ID" value="AFD28217.1"/>
    <property type="molecule type" value="Genomic_DNA"/>
</dbReference>
<sequence length="132" mass="14265">MEYLRQAGAADPEAHSALMERSARELTTAQRLQAFDVKALEYVLSEYDSQLEAVDRYANLWLGPARVGGVIGFAALLLEVYPALQKLTGAWALSLLALPFGLGLGGFLGVGSFDGRRRARALLARATALKRS</sequence>
<keyword evidence="1" id="KW-0812">Transmembrane</keyword>
<geneLocation type="plasmid" evidence="2 3">
    <name>P5</name>
</geneLocation>
<name>H8H3X0_DEIGI</name>
<keyword evidence="1" id="KW-1133">Transmembrane helix</keyword>
<reference evidence="2 3" key="1">
    <citation type="journal article" date="2012" name="PLoS ONE">
        <title>Genome sequence and transcriptome analysis of the radioresistant bacterium Deinococcus gobiensis: insights into the extreme environmental adaptations.</title>
        <authorList>
            <person name="Yuan M."/>
            <person name="Chen M."/>
            <person name="Zhang W."/>
            <person name="Lu W."/>
            <person name="Wang J."/>
            <person name="Yang M."/>
            <person name="Zhao P."/>
            <person name="Tang R."/>
            <person name="Li X."/>
            <person name="Hao Y."/>
            <person name="Zhou Z."/>
            <person name="Zhan Y."/>
            <person name="Yu H."/>
            <person name="Teng C."/>
            <person name="Yan Y."/>
            <person name="Ping S."/>
            <person name="Wang Y."/>
            <person name="Lin M."/>
        </authorList>
    </citation>
    <scope>NUCLEOTIDE SEQUENCE [LARGE SCALE GENOMIC DNA]</scope>
    <source>
        <strain evidence="3">DSM 21396 / JCM 16679 / CGMCC 1.7299 / I-0</strain>
        <plasmid evidence="2">P5</plasmid>
    </source>
</reference>
<organism evidence="2 3">
    <name type="scientific">Deinococcus gobiensis (strain DSM 21396 / JCM 16679 / CGMCC 1.7299 / I-0)</name>
    <dbReference type="NCBI Taxonomy" id="745776"/>
    <lineage>
        <taxon>Bacteria</taxon>
        <taxon>Thermotogati</taxon>
        <taxon>Deinococcota</taxon>
        <taxon>Deinococci</taxon>
        <taxon>Deinococcales</taxon>
        <taxon>Deinococcaceae</taxon>
        <taxon>Deinococcus</taxon>
    </lineage>
</organism>
<dbReference type="KEGG" id="dgo:DGo_PE0073"/>
<proteinExistence type="predicted"/>